<dbReference type="EMBL" id="JAPIUZ010000003">
    <property type="protein sequence ID" value="MCX2563847.1"/>
    <property type="molecule type" value="Genomic_DNA"/>
</dbReference>
<comment type="cofactor">
    <cofactor evidence="12">
        <name>heme b</name>
        <dbReference type="ChEBI" id="CHEBI:60344"/>
    </cofactor>
    <text evidence="12">Binds 2 heme groups non-covalently.</text>
</comment>
<comment type="similarity">
    <text evidence="12">Belongs to the cytochrome b family.</text>
</comment>
<dbReference type="Proteomes" id="UP001301152">
    <property type="component" value="Unassembled WGS sequence"/>
</dbReference>
<evidence type="ECO:0000259" key="14">
    <source>
        <dbReference type="PROSITE" id="PS51002"/>
    </source>
</evidence>
<comment type="function">
    <text evidence="12">Component of the ubiquinol-cytochrome c reductase complex (complex III or cytochrome b-c1 complex), which is a respiratory chain that generates an electrochemical potential coupled to ATP synthesis.</text>
</comment>
<protein>
    <recommendedName>
        <fullName evidence="12">Cytochrome b</fullName>
    </recommendedName>
</protein>
<evidence type="ECO:0000256" key="13">
    <source>
        <dbReference type="SAM" id="Phobius"/>
    </source>
</evidence>
<name>A0ABT3QEX7_9PROT</name>
<dbReference type="PROSITE" id="PS51002">
    <property type="entry name" value="CYTB_NTER"/>
    <property type="match status" value="1"/>
</dbReference>
<sequence>MSGEQSAQSSENTERKDAHSLSGFIRNYMSFPVPGDLNLLWTLGAVLLVVLALMIASGLLLATSYTPDASLAFSSVEALERRGAAGWLLRAIHTTGASFFMAALYIHMFRGLCYRSYAAPRRAIWHSGVTLLLMAMMTAFAGYVLPWGQMSYWGADIAGKAAGAVPGVGPLLESIFLGGDSPGSPTLRRMFVLHFTIAFSIAGLVALHIAIVHFKGSSSPSGSKGQGRERMLSFHPYFTVKDVLSILVCALAFVAVMCFWPGLVTEPENYRPANPLHTPASIEPEWYFLPFYGMLQAIPSKFGGLVLSAGAVLILFFVPSLDDAPVDGRPWGRMHVQSRIALCMLIACFVVSGLAGKHHVQGDWLLVERIAMAGYYGYFLIFLPLAARSQKADLPDEVED</sequence>
<comment type="caution">
    <text evidence="16">The sequence shown here is derived from an EMBL/GenBank/DDBJ whole genome shotgun (WGS) entry which is preliminary data.</text>
</comment>
<feature type="transmembrane region" description="Helical" evidence="13">
    <location>
        <begin position="39"/>
        <end position="65"/>
    </location>
</feature>
<dbReference type="RefSeq" id="WP_173559600.1">
    <property type="nucleotide sequence ID" value="NZ_JAPIUZ010000003.1"/>
</dbReference>
<keyword evidence="6 12" id="KW-0812">Transmembrane</keyword>
<gene>
    <name evidence="16" type="ORF">OQ497_07750</name>
</gene>
<dbReference type="Pfam" id="PF00033">
    <property type="entry name" value="Cytochrome_B"/>
    <property type="match status" value="1"/>
</dbReference>
<keyword evidence="3 12" id="KW-0813">Transport</keyword>
<evidence type="ECO:0000313" key="17">
    <source>
        <dbReference type="Proteomes" id="UP001301152"/>
    </source>
</evidence>
<feature type="transmembrane region" description="Helical" evidence="13">
    <location>
        <begin position="243"/>
        <end position="263"/>
    </location>
</feature>
<evidence type="ECO:0000256" key="3">
    <source>
        <dbReference type="ARBA" id="ARBA00022448"/>
    </source>
</evidence>
<feature type="transmembrane region" description="Helical" evidence="13">
    <location>
        <begin position="302"/>
        <end position="319"/>
    </location>
</feature>
<keyword evidence="10" id="KW-0408">Iron</keyword>
<dbReference type="InterPro" id="IPR005798">
    <property type="entry name" value="Cyt_b/b6_C"/>
</dbReference>
<keyword evidence="8 12" id="KW-0249">Electron transport</keyword>
<feature type="domain" description="Cytochrome b/b6 N-terminal region profile" evidence="14">
    <location>
        <begin position="8"/>
        <end position="221"/>
    </location>
</feature>
<evidence type="ECO:0000256" key="9">
    <source>
        <dbReference type="ARBA" id="ARBA00022989"/>
    </source>
</evidence>
<proteinExistence type="inferred from homology"/>
<keyword evidence="11 13" id="KW-0472">Membrane</keyword>
<evidence type="ECO:0000256" key="1">
    <source>
        <dbReference type="ARBA" id="ARBA00004141"/>
    </source>
</evidence>
<dbReference type="CDD" id="cd00284">
    <property type="entry name" value="Cytochrome_b_N"/>
    <property type="match status" value="1"/>
</dbReference>
<dbReference type="SUPFAM" id="SSF81648">
    <property type="entry name" value="a domain/subunit of cytochrome bc1 complex (Ubiquinol-cytochrome c reductase)"/>
    <property type="match status" value="1"/>
</dbReference>
<keyword evidence="4 12" id="KW-0349">Heme</keyword>
<evidence type="ECO:0000256" key="5">
    <source>
        <dbReference type="ARBA" id="ARBA00022660"/>
    </source>
</evidence>
<feature type="transmembrane region" description="Helical" evidence="13">
    <location>
        <begin position="191"/>
        <end position="214"/>
    </location>
</feature>
<dbReference type="Gene3D" id="1.20.810.10">
    <property type="entry name" value="Cytochrome Bc1 Complex, Chain C"/>
    <property type="match status" value="1"/>
</dbReference>
<keyword evidence="9 13" id="KW-1133">Transmembrane helix</keyword>
<dbReference type="PROSITE" id="PS51003">
    <property type="entry name" value="CYTB_CTER"/>
    <property type="match status" value="1"/>
</dbReference>
<comment type="subunit">
    <text evidence="2 12">The main subunits of complex b-c1 are: cytochrome b, cytochrome c1 and the Rieske protein.</text>
</comment>
<evidence type="ECO:0000256" key="7">
    <source>
        <dbReference type="ARBA" id="ARBA00022723"/>
    </source>
</evidence>
<evidence type="ECO:0000256" key="6">
    <source>
        <dbReference type="ARBA" id="ARBA00022692"/>
    </source>
</evidence>
<dbReference type="InterPro" id="IPR027387">
    <property type="entry name" value="Cytb/b6-like_sf"/>
</dbReference>
<evidence type="ECO:0000313" key="16">
    <source>
        <dbReference type="EMBL" id="MCX2563847.1"/>
    </source>
</evidence>
<accession>A0ABT3QEX7</accession>
<evidence type="ECO:0000256" key="10">
    <source>
        <dbReference type="ARBA" id="ARBA00023004"/>
    </source>
</evidence>
<dbReference type="PANTHER" id="PTHR19271:SF16">
    <property type="entry name" value="CYTOCHROME B"/>
    <property type="match status" value="1"/>
</dbReference>
<feature type="transmembrane region" description="Helical" evidence="13">
    <location>
        <begin position="340"/>
        <end position="358"/>
    </location>
</feature>
<feature type="domain" description="Cytochrome b/b6 C-terminal region profile" evidence="15">
    <location>
        <begin position="224"/>
        <end position="397"/>
    </location>
</feature>
<dbReference type="PANTHER" id="PTHR19271">
    <property type="entry name" value="CYTOCHROME B"/>
    <property type="match status" value="1"/>
</dbReference>
<dbReference type="InterPro" id="IPR005797">
    <property type="entry name" value="Cyt_b/b6_N"/>
</dbReference>
<dbReference type="SUPFAM" id="SSF81342">
    <property type="entry name" value="Transmembrane di-heme cytochromes"/>
    <property type="match status" value="1"/>
</dbReference>
<keyword evidence="5 12" id="KW-0679">Respiratory chain</keyword>
<evidence type="ECO:0000256" key="2">
    <source>
        <dbReference type="ARBA" id="ARBA00011649"/>
    </source>
</evidence>
<dbReference type="Pfam" id="PF00032">
    <property type="entry name" value="Cytochrom_B_C"/>
    <property type="match status" value="1"/>
</dbReference>
<evidence type="ECO:0000256" key="11">
    <source>
        <dbReference type="ARBA" id="ARBA00023136"/>
    </source>
</evidence>
<organism evidence="16 17">
    <name type="scientific">Acetobacter thailandicus</name>
    <dbReference type="NCBI Taxonomy" id="1502842"/>
    <lineage>
        <taxon>Bacteria</taxon>
        <taxon>Pseudomonadati</taxon>
        <taxon>Pseudomonadota</taxon>
        <taxon>Alphaproteobacteria</taxon>
        <taxon>Acetobacterales</taxon>
        <taxon>Acetobacteraceae</taxon>
        <taxon>Acetobacter</taxon>
    </lineage>
</organism>
<evidence type="ECO:0000256" key="12">
    <source>
        <dbReference type="RuleBase" id="RU003385"/>
    </source>
</evidence>
<evidence type="ECO:0000259" key="15">
    <source>
        <dbReference type="PROSITE" id="PS51003"/>
    </source>
</evidence>
<dbReference type="InterPro" id="IPR048259">
    <property type="entry name" value="Cytochrome_b_N_euk/bac"/>
</dbReference>
<evidence type="ECO:0000256" key="4">
    <source>
        <dbReference type="ARBA" id="ARBA00022617"/>
    </source>
</evidence>
<dbReference type="InterPro" id="IPR036150">
    <property type="entry name" value="Cyt_b/b6_C_sf"/>
</dbReference>
<feature type="transmembrane region" description="Helical" evidence="13">
    <location>
        <begin position="85"/>
        <end position="106"/>
    </location>
</feature>
<keyword evidence="17" id="KW-1185">Reference proteome</keyword>
<feature type="transmembrane region" description="Helical" evidence="13">
    <location>
        <begin position="127"/>
        <end position="145"/>
    </location>
</feature>
<keyword evidence="7" id="KW-0479">Metal-binding</keyword>
<feature type="transmembrane region" description="Helical" evidence="13">
    <location>
        <begin position="370"/>
        <end position="387"/>
    </location>
</feature>
<comment type="subcellular location">
    <subcellularLocation>
        <location evidence="1">Membrane</location>
        <topology evidence="1">Multi-pass membrane protein</topology>
    </subcellularLocation>
</comment>
<reference evidence="16 17" key="1">
    <citation type="submission" date="2022-11" db="EMBL/GenBank/DDBJ databases">
        <title>Genome sequencing of Acetobacter type strain.</title>
        <authorList>
            <person name="Heo J."/>
            <person name="Lee D."/>
            <person name="Han B.-H."/>
            <person name="Hong S.-B."/>
            <person name="Kwon S.-W."/>
        </authorList>
    </citation>
    <scope>NUCLEOTIDE SEQUENCE [LARGE SCALE GENOMIC DNA]</scope>
    <source>
        <strain evidence="16 17">KACC 21253</strain>
    </source>
</reference>
<evidence type="ECO:0000256" key="8">
    <source>
        <dbReference type="ARBA" id="ARBA00022982"/>
    </source>
</evidence>
<dbReference type="InterPro" id="IPR016174">
    <property type="entry name" value="Di-haem_cyt_TM"/>
</dbReference>